<dbReference type="eggNOG" id="COG1479">
    <property type="taxonomic scope" value="Bacteria"/>
</dbReference>
<evidence type="ECO:0000313" key="3">
    <source>
        <dbReference type="Proteomes" id="UP000028607"/>
    </source>
</evidence>
<evidence type="ECO:0000313" key="2">
    <source>
        <dbReference type="EMBL" id="KFE34654.1"/>
    </source>
</evidence>
<sequence length="395" mass="45407">MATETIITDAQRMTEEGTSFGTPSGIERELPSETVDDLQIAEPFNPDDIDVTTRSMTIDLLLSRIRSKAIDLEPDFQRRRGIWTDRQQSRLIESLLLRIPLPTLYAAEDEEEDWAIVDGIQRLTTITRFIEPEAIGETPLSLTGMEYLGESFNGKFFADLPARLKRRLRETELVVHVIRHGTPQEVKFNIFARINTGGMPLSAQELRHALIPGKSRHFLGRLAGLEAFKQATTYSIRDERMADREMVLRFVAFSMTRPEDFRAYDFDRFLGDAMREINRLDDAGLQRLEHSFIRAMDSAREIFGQDAFRKRYRETDARFPINKALFETIAVSLANLSDSELERCILRQDEVRRRMMEAMQDREFESAISQGTGGIGKVRKRFETVSKMLKDVANV</sequence>
<keyword evidence="3" id="KW-1185">Reference proteome</keyword>
<feature type="domain" description="GmrSD restriction endonucleases N-terminal" evidence="1">
    <location>
        <begin position="62"/>
        <end position="211"/>
    </location>
</feature>
<dbReference type="Pfam" id="PF03235">
    <property type="entry name" value="GmrSD_N"/>
    <property type="match status" value="1"/>
</dbReference>
<gene>
    <name evidence="2" type="ORF">DW2_12405</name>
</gene>
<protein>
    <recommendedName>
        <fullName evidence="1">GmrSD restriction endonucleases N-terminal domain-containing protein</fullName>
    </recommendedName>
</protein>
<dbReference type="Proteomes" id="UP000028607">
    <property type="component" value="Unassembled WGS sequence"/>
</dbReference>
<comment type="caution">
    <text evidence="2">The sequence shown here is derived from an EMBL/GenBank/DDBJ whole genome shotgun (WGS) entry which is preliminary data.</text>
</comment>
<dbReference type="AlphaFoldDB" id="A0A085TVA7"/>
<dbReference type="STRING" id="1317124.DW2_12405"/>
<dbReference type="RefSeq" id="WP_038146985.1">
    <property type="nucleotide sequence ID" value="NZ_AQRC01000009.1"/>
</dbReference>
<organism evidence="2 3">
    <name type="scientific">Thioclava atlantica</name>
    <dbReference type="NCBI Taxonomy" id="1317124"/>
    <lineage>
        <taxon>Bacteria</taxon>
        <taxon>Pseudomonadati</taxon>
        <taxon>Pseudomonadota</taxon>
        <taxon>Alphaproteobacteria</taxon>
        <taxon>Rhodobacterales</taxon>
        <taxon>Paracoccaceae</taxon>
        <taxon>Thioclava</taxon>
    </lineage>
</organism>
<name>A0A085TVA7_9RHOB</name>
<dbReference type="OrthoDB" id="9787127at2"/>
<evidence type="ECO:0000259" key="1">
    <source>
        <dbReference type="Pfam" id="PF03235"/>
    </source>
</evidence>
<reference evidence="3" key="1">
    <citation type="submission" date="2013-04" db="EMBL/GenBank/DDBJ databases">
        <title>Thioclava sp. 13D2W-2 Genome Sequencing.</title>
        <authorList>
            <person name="Lai Q."/>
            <person name="Li G."/>
            <person name="Shao Z."/>
        </authorList>
    </citation>
    <scope>NUCLEOTIDE SEQUENCE [LARGE SCALE GENOMIC DNA]</scope>
    <source>
        <strain evidence="3">13D2W-2</strain>
    </source>
</reference>
<reference evidence="2 3" key="2">
    <citation type="journal article" date="2015" name="Antonie Van Leeuwenhoek">
        <title>Thioclava indica sp. nov., isolated from surface seawater of the Indian Ocean.</title>
        <authorList>
            <person name="Liu Y."/>
            <person name="Lai Q."/>
            <person name="Du J."/>
            <person name="Xu H."/>
            <person name="Jiang L."/>
            <person name="Shao Z."/>
        </authorList>
    </citation>
    <scope>NUCLEOTIDE SEQUENCE [LARGE SCALE GENOMIC DNA]</scope>
    <source>
        <strain evidence="2 3">13D2W-2</strain>
    </source>
</reference>
<proteinExistence type="predicted"/>
<dbReference type="PANTHER" id="PTHR39639:SF1">
    <property type="entry name" value="DUF262 DOMAIN-CONTAINING PROTEIN"/>
    <property type="match status" value="1"/>
</dbReference>
<accession>A0A085TVA7</accession>
<dbReference type="EMBL" id="AQRC01000009">
    <property type="protein sequence ID" value="KFE34654.1"/>
    <property type="molecule type" value="Genomic_DNA"/>
</dbReference>
<dbReference type="PANTHER" id="PTHR39639">
    <property type="entry name" value="CHROMOSOME 16, WHOLE GENOME SHOTGUN SEQUENCE"/>
    <property type="match status" value="1"/>
</dbReference>
<dbReference type="PATRIC" id="fig|1317124.6.peg.2512"/>
<dbReference type="InterPro" id="IPR004919">
    <property type="entry name" value="GmrSD_N"/>
</dbReference>